<dbReference type="OrthoDB" id="3217871at2759"/>
<dbReference type="Gene3D" id="3.30.710.10">
    <property type="entry name" value="Potassium Channel Kv1.1, Chain A"/>
    <property type="match status" value="1"/>
</dbReference>
<proteinExistence type="predicted"/>
<dbReference type="CDD" id="cd18186">
    <property type="entry name" value="BTB_POZ_ZBTB_KLHL-like"/>
    <property type="match status" value="1"/>
</dbReference>
<sequence>MASSGPSTRPPKRTRTDASDDEQPPILNATNSSTVWYQDGSIVLQAANTRFRVHHTILAQNSPIFEDMLSIGESRGEESVEDCPLVLLHDSAEDLESVLRALYDRRYFDTDKMQPFRVVASILRVSKKYEIQHLYEKALKCLTDELPNTLKGYDTNDVPRIFSYDGFHFDVVNLARELDIQSILPVAFYYCIEHYRIAQILDGIPCRATGKVKKLSPHDQKVAIIGMQYATEWYTHTAFMWMDRKVSLGATQCRDPDVCGELFQKASDHIRDDLPLCSPLFAWNSKWDSVLCDECLVHARKEHDSRRSKFWAELPDTFGLAGWKRI</sequence>
<keyword evidence="4" id="KW-1185">Reference proteome</keyword>
<accession>A0A0C9T763</accession>
<feature type="domain" description="BTB" evidence="2">
    <location>
        <begin position="38"/>
        <end position="111"/>
    </location>
</feature>
<dbReference type="EMBL" id="KN832573">
    <property type="protein sequence ID" value="KII83993.1"/>
    <property type="molecule type" value="Genomic_DNA"/>
</dbReference>
<reference evidence="3 4" key="1">
    <citation type="submission" date="2014-06" db="EMBL/GenBank/DDBJ databases">
        <title>Evolutionary Origins and Diversification of the Mycorrhizal Mutualists.</title>
        <authorList>
            <consortium name="DOE Joint Genome Institute"/>
            <consortium name="Mycorrhizal Genomics Consortium"/>
            <person name="Kohler A."/>
            <person name="Kuo A."/>
            <person name="Nagy L.G."/>
            <person name="Floudas D."/>
            <person name="Copeland A."/>
            <person name="Barry K.W."/>
            <person name="Cichocki N."/>
            <person name="Veneault-Fourrey C."/>
            <person name="LaButti K."/>
            <person name="Lindquist E.A."/>
            <person name="Lipzen A."/>
            <person name="Lundell T."/>
            <person name="Morin E."/>
            <person name="Murat C."/>
            <person name="Riley R."/>
            <person name="Ohm R."/>
            <person name="Sun H."/>
            <person name="Tunlid A."/>
            <person name="Henrissat B."/>
            <person name="Grigoriev I.V."/>
            <person name="Hibbett D.S."/>
            <person name="Martin F."/>
        </authorList>
    </citation>
    <scope>NUCLEOTIDE SEQUENCE [LARGE SCALE GENOMIC DNA]</scope>
    <source>
        <strain evidence="3 4">FD-325 SS-3</strain>
    </source>
</reference>
<dbReference type="Pfam" id="PF00651">
    <property type="entry name" value="BTB"/>
    <property type="match status" value="1"/>
</dbReference>
<evidence type="ECO:0000259" key="2">
    <source>
        <dbReference type="PROSITE" id="PS50097"/>
    </source>
</evidence>
<protein>
    <recommendedName>
        <fullName evidence="2">BTB domain-containing protein</fullName>
    </recommendedName>
</protein>
<name>A0A0C9T763_PLICR</name>
<evidence type="ECO:0000313" key="3">
    <source>
        <dbReference type="EMBL" id="KII83993.1"/>
    </source>
</evidence>
<evidence type="ECO:0000256" key="1">
    <source>
        <dbReference type="SAM" id="MobiDB-lite"/>
    </source>
</evidence>
<organism evidence="3 4">
    <name type="scientific">Plicaturopsis crispa FD-325 SS-3</name>
    <dbReference type="NCBI Taxonomy" id="944288"/>
    <lineage>
        <taxon>Eukaryota</taxon>
        <taxon>Fungi</taxon>
        <taxon>Dikarya</taxon>
        <taxon>Basidiomycota</taxon>
        <taxon>Agaricomycotina</taxon>
        <taxon>Agaricomycetes</taxon>
        <taxon>Agaricomycetidae</taxon>
        <taxon>Amylocorticiales</taxon>
        <taxon>Amylocorticiaceae</taxon>
        <taxon>Plicatura</taxon>
        <taxon>Plicaturopsis crispa</taxon>
    </lineage>
</organism>
<dbReference type="PROSITE" id="PS50097">
    <property type="entry name" value="BTB"/>
    <property type="match status" value="1"/>
</dbReference>
<dbReference type="Proteomes" id="UP000053263">
    <property type="component" value="Unassembled WGS sequence"/>
</dbReference>
<dbReference type="AlphaFoldDB" id="A0A0C9T763"/>
<dbReference type="SUPFAM" id="SSF54695">
    <property type="entry name" value="POZ domain"/>
    <property type="match status" value="1"/>
</dbReference>
<dbReference type="InterPro" id="IPR000210">
    <property type="entry name" value="BTB/POZ_dom"/>
</dbReference>
<gene>
    <name evidence="3" type="ORF">PLICRDRAFT_168536</name>
</gene>
<feature type="region of interest" description="Disordered" evidence="1">
    <location>
        <begin position="1"/>
        <end position="30"/>
    </location>
</feature>
<evidence type="ECO:0000313" key="4">
    <source>
        <dbReference type="Proteomes" id="UP000053263"/>
    </source>
</evidence>
<dbReference type="HOGENOM" id="CLU_033082_3_2_1"/>
<dbReference type="InterPro" id="IPR011333">
    <property type="entry name" value="SKP1/BTB/POZ_sf"/>
</dbReference>
<dbReference type="SMART" id="SM00225">
    <property type="entry name" value="BTB"/>
    <property type="match status" value="1"/>
</dbReference>